<keyword evidence="6" id="KW-0716">Sensory transduction</keyword>
<dbReference type="Pfam" id="PF02518">
    <property type="entry name" value="HATPase_c"/>
    <property type="match status" value="1"/>
</dbReference>
<keyword evidence="4" id="KW-0600">Photoreceptor protein</keyword>
<dbReference type="SUPFAM" id="SSF55781">
    <property type="entry name" value="GAF domain-like"/>
    <property type="match status" value="2"/>
</dbReference>
<dbReference type="InterPro" id="IPR036890">
    <property type="entry name" value="HATPase_C_sf"/>
</dbReference>
<dbReference type="SUPFAM" id="SSF55785">
    <property type="entry name" value="PYP-like sensor domain (PAS domain)"/>
    <property type="match status" value="1"/>
</dbReference>
<comment type="caution">
    <text evidence="14">The sequence shown here is derived from an EMBL/GenBank/DDBJ whole genome shotgun (WGS) entry which is preliminary data.</text>
</comment>
<feature type="domain" description="Phytochrome chromophore attachment site" evidence="12">
    <location>
        <begin position="143"/>
        <end position="289"/>
    </location>
</feature>
<dbReference type="Pfam" id="PF01590">
    <property type="entry name" value="GAF"/>
    <property type="match status" value="1"/>
</dbReference>
<keyword evidence="7" id="KW-0808">Transferase</keyword>
<evidence type="ECO:0000256" key="11">
    <source>
        <dbReference type="SAM" id="Coils"/>
    </source>
</evidence>
<evidence type="ECO:0000313" key="14">
    <source>
        <dbReference type="EMBL" id="MBW7467277.1"/>
    </source>
</evidence>
<evidence type="ECO:0000256" key="6">
    <source>
        <dbReference type="ARBA" id="ARBA00022606"/>
    </source>
</evidence>
<keyword evidence="5" id="KW-0597">Phosphoprotein</keyword>
<name>A0ABS7CUX5_9BACT</name>
<dbReference type="InterPro" id="IPR005467">
    <property type="entry name" value="His_kinase_dom"/>
</dbReference>
<evidence type="ECO:0000256" key="4">
    <source>
        <dbReference type="ARBA" id="ARBA00022543"/>
    </source>
</evidence>
<evidence type="ECO:0000256" key="7">
    <source>
        <dbReference type="ARBA" id="ARBA00022679"/>
    </source>
</evidence>
<dbReference type="SMART" id="SM00065">
    <property type="entry name" value="GAF"/>
    <property type="match status" value="1"/>
</dbReference>
<dbReference type="PANTHER" id="PTHR43304">
    <property type="entry name" value="PHYTOCHROME-LIKE PROTEIN CPH1"/>
    <property type="match status" value="1"/>
</dbReference>
<dbReference type="PANTHER" id="PTHR43304:SF1">
    <property type="entry name" value="PAC DOMAIN-CONTAINING PROTEIN"/>
    <property type="match status" value="1"/>
</dbReference>
<keyword evidence="11" id="KW-0175">Coiled coil</keyword>
<organism evidence="14 15">
    <name type="scientific">Pontibacter aydingkolensis</name>
    <dbReference type="NCBI Taxonomy" id="1911536"/>
    <lineage>
        <taxon>Bacteria</taxon>
        <taxon>Pseudomonadati</taxon>
        <taxon>Bacteroidota</taxon>
        <taxon>Cytophagia</taxon>
        <taxon>Cytophagales</taxon>
        <taxon>Hymenobacteraceae</taxon>
        <taxon>Pontibacter</taxon>
    </lineage>
</organism>
<keyword evidence="15" id="KW-1185">Reference proteome</keyword>
<keyword evidence="8" id="KW-0418">Kinase</keyword>
<evidence type="ECO:0000256" key="3">
    <source>
        <dbReference type="ARBA" id="ARBA00012438"/>
    </source>
</evidence>
<dbReference type="InterPro" id="IPR035965">
    <property type="entry name" value="PAS-like_dom_sf"/>
</dbReference>
<dbReference type="InterPro" id="IPR003661">
    <property type="entry name" value="HisK_dim/P_dom"/>
</dbReference>
<dbReference type="RefSeq" id="WP_219877161.1">
    <property type="nucleotide sequence ID" value="NZ_JAHYXK010000006.1"/>
</dbReference>
<dbReference type="SMART" id="SM00387">
    <property type="entry name" value="HATPase_c"/>
    <property type="match status" value="1"/>
</dbReference>
<dbReference type="Proteomes" id="UP000813018">
    <property type="component" value="Unassembled WGS sequence"/>
</dbReference>
<dbReference type="InterPro" id="IPR016132">
    <property type="entry name" value="Phyto_chromo_attachment"/>
</dbReference>
<evidence type="ECO:0000313" key="15">
    <source>
        <dbReference type="Proteomes" id="UP000813018"/>
    </source>
</evidence>
<comment type="catalytic activity">
    <reaction evidence="1">
        <text>ATP + protein L-histidine = ADP + protein N-phospho-L-histidine.</text>
        <dbReference type="EC" id="2.7.13.3"/>
    </reaction>
</comment>
<protein>
    <recommendedName>
        <fullName evidence="3">histidine kinase</fullName>
        <ecNumber evidence="3">2.7.13.3</ecNumber>
    </recommendedName>
</protein>
<dbReference type="InterPro" id="IPR003018">
    <property type="entry name" value="GAF"/>
</dbReference>
<reference evidence="14 15" key="1">
    <citation type="journal article" date="2016" name="Int. J. Syst. Evol. Microbiol.">
        <title>Pontibacter aydingkolensis sp. nov., isolated from soil of a salt lake.</title>
        <authorList>
            <person name="Osman G."/>
            <person name="Zhang T."/>
            <person name="Lou K."/>
            <person name="Gao Y."/>
            <person name="Chang W."/>
            <person name="Lin Q."/>
            <person name="Yang H.M."/>
            <person name="Huo X.D."/>
            <person name="Wang N."/>
        </authorList>
    </citation>
    <scope>NUCLEOTIDE SEQUENCE [LARGE SCALE GENOMIC DNA]</scope>
    <source>
        <strain evidence="14 15">KACC 19255</strain>
    </source>
</reference>
<evidence type="ECO:0000256" key="5">
    <source>
        <dbReference type="ARBA" id="ARBA00022553"/>
    </source>
</evidence>
<evidence type="ECO:0000256" key="1">
    <source>
        <dbReference type="ARBA" id="ARBA00000085"/>
    </source>
</evidence>
<keyword evidence="9" id="KW-0157">Chromophore</keyword>
<evidence type="ECO:0000256" key="10">
    <source>
        <dbReference type="ARBA" id="ARBA00023170"/>
    </source>
</evidence>
<dbReference type="InterPro" id="IPR001294">
    <property type="entry name" value="Phytochrome"/>
</dbReference>
<dbReference type="Gene3D" id="3.30.450.270">
    <property type="match status" value="1"/>
</dbReference>
<sequence length="747" mass="84369">MQNYKNLKVDLSNCDKEPIHIIGRIQPHGFMLILDRSTLEVVQVSENIGDFLDTTPANLLGKTLAHIISDAEYATLVNQVYIENPLNPQAVTLQQRSFFGFIHFSENKLVLECEPLAVSATENRLENALSFSQFQTELNALPSFMEQTFALVNYVQRLLDYDRVMLYVFDQDWHGEVIAERVKPGVHSYLHHHFPATDIPAQARELLLKKCVRQIPDVHATAVDIVPYFDPATNAPTNIIQSELRNPSEIHLEYLRNMDVGATLSVSVIVQGKLWGIIACQHQTARFINFWKRQTCLVTAITFANTVLANQEKTDQQVIAKYKAAEVRLIEQTKAAGDFRQGLFNETINLLHLTEGHGAAMYLNGSLTTIGKTPEPSELMEILEWLSEREINQVTSTRELSRYLPDAVNYRSVASGVLAIEISKYNKEFILFFKPEIYETRIWAGNPEKPVIAGNTYIHPRESFSHWEDIVRGKSLPWSLSDITIAQILQKDIIALLMQKQAMLLKELNEELNASAEELQLKNRKLEDFAQIIAHNLRSPMSNIRGLYDLYKAEPSPETGVEVMDRMSKMIDNMSATIDDLNLVLRSAVKQELAKEAVPIAELIQKEKQNLQATIQTTNAQIHTDLKVPVLHVPKVYLQSILHNLLSNALKYSAENRQPEIMVRSWVAEDQVYLTVSDNGLGIDLDKVQSKMFGLYNTFHRNKDSKGIGLYLTKTQADLIGGKIGVESTVNKGTTFTISFPASVAIT</sequence>
<dbReference type="EMBL" id="JAHYXK010000006">
    <property type="protein sequence ID" value="MBW7467277.1"/>
    <property type="molecule type" value="Genomic_DNA"/>
</dbReference>
<dbReference type="Pfam" id="PF00360">
    <property type="entry name" value="PHY"/>
    <property type="match status" value="1"/>
</dbReference>
<dbReference type="CDD" id="cd00082">
    <property type="entry name" value="HisKA"/>
    <property type="match status" value="1"/>
</dbReference>
<dbReference type="InterPro" id="IPR052162">
    <property type="entry name" value="Sensor_kinase/Photoreceptor"/>
</dbReference>
<dbReference type="Pfam" id="PF08446">
    <property type="entry name" value="PAS_2"/>
    <property type="match status" value="1"/>
</dbReference>
<evidence type="ECO:0000256" key="8">
    <source>
        <dbReference type="ARBA" id="ARBA00022777"/>
    </source>
</evidence>
<dbReference type="Gene3D" id="3.30.450.20">
    <property type="entry name" value="PAS domain"/>
    <property type="match status" value="1"/>
</dbReference>
<dbReference type="PRINTS" id="PR01033">
    <property type="entry name" value="PHYTOCHROME"/>
</dbReference>
<dbReference type="Gene3D" id="1.10.287.130">
    <property type="match status" value="1"/>
</dbReference>
<accession>A0ABS7CUX5</accession>
<dbReference type="InterPro" id="IPR029016">
    <property type="entry name" value="GAF-like_dom_sf"/>
</dbReference>
<gene>
    <name evidence="14" type="ORF">K0O23_09365</name>
</gene>
<evidence type="ECO:0000256" key="9">
    <source>
        <dbReference type="ARBA" id="ARBA00022991"/>
    </source>
</evidence>
<dbReference type="Gene3D" id="3.30.565.10">
    <property type="entry name" value="Histidine kinase-like ATPase, C-terminal domain"/>
    <property type="match status" value="1"/>
</dbReference>
<evidence type="ECO:0000259" key="12">
    <source>
        <dbReference type="PROSITE" id="PS50046"/>
    </source>
</evidence>
<keyword evidence="10" id="KW-0675">Receptor</keyword>
<dbReference type="Gene3D" id="3.30.450.40">
    <property type="match status" value="1"/>
</dbReference>
<comment type="similarity">
    <text evidence="2">In the N-terminal section; belongs to the phytochrome family.</text>
</comment>
<dbReference type="EC" id="2.7.13.3" evidence="3"/>
<evidence type="ECO:0000259" key="13">
    <source>
        <dbReference type="PROSITE" id="PS50109"/>
    </source>
</evidence>
<dbReference type="PROSITE" id="PS50109">
    <property type="entry name" value="HIS_KIN"/>
    <property type="match status" value="1"/>
</dbReference>
<evidence type="ECO:0000256" key="2">
    <source>
        <dbReference type="ARBA" id="ARBA00006402"/>
    </source>
</evidence>
<dbReference type="SUPFAM" id="SSF55874">
    <property type="entry name" value="ATPase domain of HSP90 chaperone/DNA topoisomerase II/histidine kinase"/>
    <property type="match status" value="1"/>
</dbReference>
<dbReference type="InterPro" id="IPR013654">
    <property type="entry name" value="PAS_2"/>
</dbReference>
<proteinExistence type="inferred from homology"/>
<feature type="coiled-coil region" evidence="11">
    <location>
        <begin position="498"/>
        <end position="529"/>
    </location>
</feature>
<dbReference type="SUPFAM" id="SSF47384">
    <property type="entry name" value="Homodimeric domain of signal transducing histidine kinase"/>
    <property type="match status" value="1"/>
</dbReference>
<dbReference type="PROSITE" id="PS50046">
    <property type="entry name" value="PHYTOCHROME_2"/>
    <property type="match status" value="1"/>
</dbReference>
<dbReference type="InterPro" id="IPR036097">
    <property type="entry name" value="HisK_dim/P_sf"/>
</dbReference>
<dbReference type="InterPro" id="IPR043150">
    <property type="entry name" value="Phytochrome_PHY_sf"/>
</dbReference>
<dbReference type="InterPro" id="IPR003594">
    <property type="entry name" value="HATPase_dom"/>
</dbReference>
<dbReference type="InterPro" id="IPR013515">
    <property type="entry name" value="Phytochrome_cen-reg"/>
</dbReference>
<feature type="domain" description="Histidine kinase" evidence="13">
    <location>
        <begin position="532"/>
        <end position="744"/>
    </location>
</feature>